<protein>
    <submittedName>
        <fullName evidence="1">dTDP-4-dehydrorhamnose reductase</fullName>
        <ecNumber evidence="1">1.1.1.133</ecNumber>
    </submittedName>
</protein>
<dbReference type="EMBL" id="HE796683">
    <property type="protein sequence ID" value="CCH01503.1"/>
    <property type="molecule type" value="Genomic_DNA"/>
</dbReference>
<organism evidence="1 2">
    <name type="scientific">Fibrella aestuarina BUZ 2</name>
    <dbReference type="NCBI Taxonomy" id="1166018"/>
    <lineage>
        <taxon>Bacteria</taxon>
        <taxon>Pseudomonadati</taxon>
        <taxon>Bacteroidota</taxon>
        <taxon>Cytophagia</taxon>
        <taxon>Cytophagales</taxon>
        <taxon>Spirosomataceae</taxon>
        <taxon>Fibrella</taxon>
    </lineage>
</organism>
<dbReference type="SUPFAM" id="SSF51445">
    <property type="entry name" value="(Trans)glycosidases"/>
    <property type="match status" value="1"/>
</dbReference>
<dbReference type="AlphaFoldDB" id="I0KBK0"/>
<dbReference type="eggNOG" id="COG2723">
    <property type="taxonomic scope" value="Bacteria"/>
</dbReference>
<reference evidence="1 2" key="1">
    <citation type="journal article" date="2012" name="J. Bacteriol.">
        <title>Genome Sequence of Fibrella aestuarina BUZ 2T, a Filamentous Marine Bacterium.</title>
        <authorList>
            <person name="Filippini M."/>
            <person name="Qi W."/>
            <person name="Blom J."/>
            <person name="Goesmann A."/>
            <person name="Smits T.H."/>
            <person name="Bagheri H.C."/>
        </authorList>
    </citation>
    <scope>NUCLEOTIDE SEQUENCE [LARGE SCALE GENOMIC DNA]</scope>
    <source>
        <strain evidence="2">BUZ 2T</strain>
    </source>
</reference>
<dbReference type="Gene3D" id="3.20.20.80">
    <property type="entry name" value="Glycosidases"/>
    <property type="match status" value="1"/>
</dbReference>
<dbReference type="KEGG" id="fae:FAES_3496"/>
<dbReference type="Proteomes" id="UP000011058">
    <property type="component" value="Chromosome"/>
</dbReference>
<evidence type="ECO:0000313" key="1">
    <source>
        <dbReference type="EMBL" id="CCH01503.1"/>
    </source>
</evidence>
<dbReference type="GO" id="GO:0008831">
    <property type="term" value="F:dTDP-4-dehydrorhamnose reductase activity"/>
    <property type="evidence" value="ECO:0007669"/>
    <property type="project" value="UniProtKB-EC"/>
</dbReference>
<dbReference type="HOGENOM" id="CLU_645428_0_0_10"/>
<dbReference type="PATRIC" id="fig|1166018.3.peg.5272"/>
<dbReference type="STRING" id="1166018.FAES_3496"/>
<dbReference type="RefSeq" id="WP_015332602.1">
    <property type="nucleotide sequence ID" value="NC_020054.1"/>
</dbReference>
<evidence type="ECO:0000313" key="2">
    <source>
        <dbReference type="Proteomes" id="UP000011058"/>
    </source>
</evidence>
<name>I0KBK0_9BACT</name>
<sequence length="432" mass="49615">MLYQKLPASPGRAPVAGWGGIECTVNRVGDRYYDQLRRTGHHTRLTDLDRIAALGLKTVRYPILWERTAPENPTQPDWRWPDERLTYLRRLSIRPIVGLVHHGCGPRYATFDQPPFEWELARYARRVAERYPWVDAYTPINEPLTTARFSGLYGLWYPHAQSDRCFVELLLRQCRATVRAMQAIQQVRPDAQLIQTDDLGYTHSMPSFQYQADFENERRWLGWDLLSGRVTPTHPLWTYLRASGASEADLGFHLDNPCPPSLLGVNHYVTSERFLFDDPQQPGHYQDTEVVRGAPARRLGLGALLKQAWDRYELPIAVTEAHLGCTVDEQMRWLGQVWQQAQWARAQGADIRAVTAWALFGMYDWHCLLTRPENCYEPGVFTLQKGQPRATALTHMVQQLAAGIAVNDLMPDGPGWWQDTTAPQDLINYEIH</sequence>
<keyword evidence="2" id="KW-1185">Reference proteome</keyword>
<dbReference type="OrthoDB" id="9803892at2"/>
<proteinExistence type="predicted"/>
<gene>
    <name evidence="1" type="primary">rfbD1</name>
    <name evidence="1" type="ORF">FAES_3496</name>
</gene>
<dbReference type="EC" id="1.1.1.133" evidence="1"/>
<accession>I0KBK0</accession>
<dbReference type="InterPro" id="IPR017853">
    <property type="entry name" value="GH"/>
</dbReference>
<keyword evidence="1" id="KW-0560">Oxidoreductase</keyword>